<dbReference type="Proteomes" id="UP000069272">
    <property type="component" value="Chromosome 2R"/>
</dbReference>
<evidence type="ECO:0000313" key="1">
    <source>
        <dbReference type="EnsemblMetazoa" id="AALB008618-PA"/>
    </source>
</evidence>
<evidence type="ECO:0000313" key="2">
    <source>
        <dbReference type="Proteomes" id="UP000069272"/>
    </source>
</evidence>
<protein>
    <submittedName>
        <fullName evidence="1">Uncharacterized protein</fullName>
    </submittedName>
</protein>
<proteinExistence type="predicted"/>
<organism evidence="1 2">
    <name type="scientific">Anopheles albimanus</name>
    <name type="common">New world malaria mosquito</name>
    <dbReference type="NCBI Taxonomy" id="7167"/>
    <lineage>
        <taxon>Eukaryota</taxon>
        <taxon>Metazoa</taxon>
        <taxon>Ecdysozoa</taxon>
        <taxon>Arthropoda</taxon>
        <taxon>Hexapoda</taxon>
        <taxon>Insecta</taxon>
        <taxon>Pterygota</taxon>
        <taxon>Neoptera</taxon>
        <taxon>Endopterygota</taxon>
        <taxon>Diptera</taxon>
        <taxon>Nematocera</taxon>
        <taxon>Culicoidea</taxon>
        <taxon>Culicidae</taxon>
        <taxon>Anophelinae</taxon>
        <taxon>Anopheles</taxon>
    </lineage>
</organism>
<name>A0A182FPZ9_ANOAL</name>
<reference evidence="1" key="2">
    <citation type="submission" date="2022-08" db="UniProtKB">
        <authorList>
            <consortium name="EnsemblMetazoa"/>
        </authorList>
    </citation>
    <scope>IDENTIFICATION</scope>
    <source>
        <strain evidence="1">STECLA/ALBI9_A</strain>
    </source>
</reference>
<reference evidence="1 2" key="1">
    <citation type="journal article" date="2017" name="G3 (Bethesda)">
        <title>The Physical Genome Mapping of Anopheles albimanus Corrected Scaffold Misassemblies and Identified Interarm Rearrangements in Genus Anopheles.</title>
        <authorList>
            <person name="Artemov G.N."/>
            <person name="Peery A.N."/>
            <person name="Jiang X."/>
            <person name="Tu Z."/>
            <person name="Stegniy V.N."/>
            <person name="Sharakhova M.V."/>
            <person name="Sharakhov I.V."/>
        </authorList>
    </citation>
    <scope>NUCLEOTIDE SEQUENCE [LARGE SCALE GENOMIC DNA]</scope>
    <source>
        <strain evidence="1 2">ALBI9_A</strain>
    </source>
</reference>
<dbReference type="EnsemblMetazoa" id="AALB008618-RA">
    <property type="protein sequence ID" value="AALB008618-PA"/>
    <property type="gene ID" value="AALB008618"/>
</dbReference>
<dbReference type="VEuPathDB" id="VectorBase:AALB008618"/>
<dbReference type="AlphaFoldDB" id="A0A182FPZ9"/>
<accession>A0A182FPZ9</accession>
<keyword evidence="2" id="KW-1185">Reference proteome</keyword>
<sequence length="251" mass="29080">MKLYRESSNEIVVLGQQFSTQRFTICEFHHFDSKFKTDLNVIIEESQSNVWYIVAYHRPQLPFETLYDLPPDIETHRQCYKVTLATRLGVILVEFTCGPTGTAFASWVILTRPDEMYITGRKALQEEHHFRIVKVLQLTEDMVLLVSCSLQVDTYGLLILKRAPLAVNDRKQIDDLIDSSINYDWRKWLNFTITDVGKVNESCQCEQQQHPIVTDGGRVPLSNDKRKLFLIITLAFCMLLATITKVLHRVI</sequence>